<dbReference type="GO" id="GO:0005737">
    <property type="term" value="C:cytoplasm"/>
    <property type="evidence" value="ECO:0007669"/>
    <property type="project" value="TreeGrafter"/>
</dbReference>
<sequence length="231" mass="24777">MVLQIIGHTDEKGGCPLKTEDLREKLKVYFIMGSTNCLSDPEETLKQACEGGITLFQFREKGTQALKEQQKLNLGGKLKEICHQYSVPFIVNDDIDLAVRLGADGVHIGQEDEPAEKVRKKIGSGILGVSVHTLEEARAAIEQGADYLGIGPIYKTTTKEDAKEVQGVQLLTRLREEGITIPIVGIGGITASNAEAVIKAGADGVSVITAISQADSAKNAAKQLRESVQPL</sequence>
<feature type="binding site" evidence="9">
    <location>
        <position position="92"/>
    </location>
    <ligand>
        <name>4-amino-2-methyl-5-(diphosphooxymethyl)pyrimidine</name>
        <dbReference type="ChEBI" id="CHEBI:57841"/>
    </ligand>
</feature>
<evidence type="ECO:0000256" key="9">
    <source>
        <dbReference type="HAMAP-Rule" id="MF_00097"/>
    </source>
</evidence>
<dbReference type="Pfam" id="PF02581">
    <property type="entry name" value="TMP-TENI"/>
    <property type="match status" value="1"/>
</dbReference>
<comment type="similarity">
    <text evidence="9 10">Belongs to the thiamine-phosphate synthase family.</text>
</comment>
<feature type="binding site" evidence="9">
    <location>
        <begin position="156"/>
        <end position="158"/>
    </location>
    <ligand>
        <name>2-[(2R,5Z)-2-carboxy-4-methylthiazol-5(2H)-ylidene]ethyl phosphate</name>
        <dbReference type="ChEBI" id="CHEBI:62899"/>
    </ligand>
</feature>
<keyword evidence="14" id="KW-1185">Reference proteome</keyword>
<feature type="binding site" evidence="9">
    <location>
        <position position="159"/>
    </location>
    <ligand>
        <name>4-amino-2-methyl-5-(diphosphooxymethyl)pyrimidine</name>
        <dbReference type="ChEBI" id="CHEBI:57841"/>
    </ligand>
</feature>
<evidence type="ECO:0000256" key="7">
    <source>
        <dbReference type="ARBA" id="ARBA00047851"/>
    </source>
</evidence>
<keyword evidence="5 9" id="KW-0784">Thiamine biosynthesis</keyword>
<accession>A0A7X2LWZ5</accession>
<dbReference type="EC" id="2.5.1.3" evidence="9"/>
<organism evidence="13 14">
    <name type="scientific">Metabacillus lacus</name>
    <dbReference type="NCBI Taxonomy" id="1983721"/>
    <lineage>
        <taxon>Bacteria</taxon>
        <taxon>Bacillati</taxon>
        <taxon>Bacillota</taxon>
        <taxon>Bacilli</taxon>
        <taxon>Bacillales</taxon>
        <taxon>Bacillaceae</taxon>
        <taxon>Metabacillus</taxon>
    </lineage>
</organism>
<dbReference type="GO" id="GO:0004789">
    <property type="term" value="F:thiamine-phosphate diphosphorylase activity"/>
    <property type="evidence" value="ECO:0007669"/>
    <property type="project" value="UniProtKB-UniRule"/>
</dbReference>
<dbReference type="GO" id="GO:0000287">
    <property type="term" value="F:magnesium ion binding"/>
    <property type="evidence" value="ECO:0007669"/>
    <property type="project" value="UniProtKB-UniRule"/>
</dbReference>
<dbReference type="Gene3D" id="3.20.20.70">
    <property type="entry name" value="Aldolase class I"/>
    <property type="match status" value="1"/>
</dbReference>
<dbReference type="PANTHER" id="PTHR20857:SF15">
    <property type="entry name" value="THIAMINE-PHOSPHATE SYNTHASE"/>
    <property type="match status" value="1"/>
</dbReference>
<dbReference type="InterPro" id="IPR013785">
    <property type="entry name" value="Aldolase_TIM"/>
</dbReference>
<keyword evidence="2 9" id="KW-0808">Transferase</keyword>
<gene>
    <name evidence="9" type="primary">thiE</name>
    <name evidence="13" type="ORF">GJU40_01010</name>
</gene>
<feature type="domain" description="Thiamine phosphate synthase/TenI" evidence="12">
    <location>
        <begin position="28"/>
        <end position="211"/>
    </location>
</feature>
<keyword evidence="3 9" id="KW-0479">Metal-binding</keyword>
<feature type="binding site" evidence="9">
    <location>
        <begin position="57"/>
        <end position="61"/>
    </location>
    <ligand>
        <name>4-amino-2-methyl-5-(diphosphooxymethyl)pyrimidine</name>
        <dbReference type="ChEBI" id="CHEBI:57841"/>
    </ligand>
</feature>
<dbReference type="CDD" id="cd00564">
    <property type="entry name" value="TMP_TenI"/>
    <property type="match status" value="1"/>
</dbReference>
<evidence type="ECO:0000256" key="8">
    <source>
        <dbReference type="ARBA" id="ARBA00047883"/>
    </source>
</evidence>
<comment type="catalytic activity">
    <reaction evidence="6 9 10">
        <text>4-methyl-5-(2-phosphooxyethyl)-thiazole + 4-amino-2-methyl-5-(diphosphooxymethyl)pyrimidine + H(+) = thiamine phosphate + diphosphate</text>
        <dbReference type="Rhea" id="RHEA:22328"/>
        <dbReference type="ChEBI" id="CHEBI:15378"/>
        <dbReference type="ChEBI" id="CHEBI:33019"/>
        <dbReference type="ChEBI" id="CHEBI:37575"/>
        <dbReference type="ChEBI" id="CHEBI:57841"/>
        <dbReference type="ChEBI" id="CHEBI:58296"/>
        <dbReference type="EC" id="2.5.1.3"/>
    </reaction>
</comment>
<comment type="catalytic activity">
    <reaction evidence="7 9 10">
        <text>2-(2-carboxy-4-methylthiazol-5-yl)ethyl phosphate + 4-amino-2-methyl-5-(diphosphooxymethyl)pyrimidine + 2 H(+) = thiamine phosphate + CO2 + diphosphate</text>
        <dbReference type="Rhea" id="RHEA:47848"/>
        <dbReference type="ChEBI" id="CHEBI:15378"/>
        <dbReference type="ChEBI" id="CHEBI:16526"/>
        <dbReference type="ChEBI" id="CHEBI:33019"/>
        <dbReference type="ChEBI" id="CHEBI:37575"/>
        <dbReference type="ChEBI" id="CHEBI:57841"/>
        <dbReference type="ChEBI" id="CHEBI:62890"/>
        <dbReference type="EC" id="2.5.1.3"/>
    </reaction>
</comment>
<feature type="binding site" evidence="9">
    <location>
        <position position="188"/>
    </location>
    <ligand>
        <name>2-[(2R,5Z)-2-carboxy-4-methylthiazol-5(2H)-ylidene]ethyl phosphate</name>
        <dbReference type="ChEBI" id="CHEBI:62899"/>
    </ligand>
</feature>
<dbReference type="UniPathway" id="UPA00060">
    <property type="reaction ID" value="UER00141"/>
</dbReference>
<dbReference type="PANTHER" id="PTHR20857">
    <property type="entry name" value="THIAMINE-PHOSPHATE PYROPHOSPHORYLASE"/>
    <property type="match status" value="1"/>
</dbReference>
<dbReference type="AlphaFoldDB" id="A0A7X2LWZ5"/>
<feature type="binding site" evidence="9">
    <location>
        <position position="112"/>
    </location>
    <ligand>
        <name>Mg(2+)</name>
        <dbReference type="ChEBI" id="CHEBI:18420"/>
    </ligand>
</feature>
<dbReference type="GO" id="GO:0009229">
    <property type="term" value="P:thiamine diphosphate biosynthetic process"/>
    <property type="evidence" value="ECO:0007669"/>
    <property type="project" value="UniProtKB-UniRule"/>
</dbReference>
<evidence type="ECO:0000256" key="11">
    <source>
        <dbReference type="RuleBase" id="RU004253"/>
    </source>
</evidence>
<feature type="binding site" evidence="9">
    <location>
        <begin position="208"/>
        <end position="209"/>
    </location>
    <ligand>
        <name>2-[(2R,5Z)-2-carboxy-4-methylthiazol-5(2H)-ylidene]ethyl phosphate</name>
        <dbReference type="ChEBI" id="CHEBI:62899"/>
    </ligand>
</feature>
<dbReference type="GO" id="GO:0009228">
    <property type="term" value="P:thiamine biosynthetic process"/>
    <property type="evidence" value="ECO:0007669"/>
    <property type="project" value="UniProtKB-KW"/>
</dbReference>
<protein>
    <recommendedName>
        <fullName evidence="9">Thiamine-phosphate synthase</fullName>
        <shortName evidence="9">TP synthase</shortName>
        <shortName evidence="9">TPS</shortName>
        <ecNumber evidence="9">2.5.1.3</ecNumber>
    </recommendedName>
    <alternativeName>
        <fullName evidence="9">Thiamine-phosphate pyrophosphorylase</fullName>
        <shortName evidence="9">TMP pyrophosphorylase</shortName>
        <shortName evidence="9">TMP-PPase</shortName>
    </alternativeName>
</protein>
<dbReference type="Proteomes" id="UP000448867">
    <property type="component" value="Unassembled WGS sequence"/>
</dbReference>
<dbReference type="NCBIfam" id="TIGR00693">
    <property type="entry name" value="thiE"/>
    <property type="match status" value="1"/>
</dbReference>
<comment type="catalytic activity">
    <reaction evidence="8 9 10">
        <text>2-[(2R,5Z)-2-carboxy-4-methylthiazol-5(2H)-ylidene]ethyl phosphate + 4-amino-2-methyl-5-(diphosphooxymethyl)pyrimidine + 2 H(+) = thiamine phosphate + CO2 + diphosphate</text>
        <dbReference type="Rhea" id="RHEA:47844"/>
        <dbReference type="ChEBI" id="CHEBI:15378"/>
        <dbReference type="ChEBI" id="CHEBI:16526"/>
        <dbReference type="ChEBI" id="CHEBI:33019"/>
        <dbReference type="ChEBI" id="CHEBI:37575"/>
        <dbReference type="ChEBI" id="CHEBI:57841"/>
        <dbReference type="ChEBI" id="CHEBI:62899"/>
        <dbReference type="EC" id="2.5.1.3"/>
    </reaction>
</comment>
<name>A0A7X2LWZ5_9BACI</name>
<dbReference type="InterPro" id="IPR034291">
    <property type="entry name" value="TMP_synthase"/>
</dbReference>
<evidence type="ECO:0000256" key="4">
    <source>
        <dbReference type="ARBA" id="ARBA00022842"/>
    </source>
</evidence>
<evidence type="ECO:0000256" key="1">
    <source>
        <dbReference type="ARBA" id="ARBA00005165"/>
    </source>
</evidence>
<evidence type="ECO:0000259" key="12">
    <source>
        <dbReference type="Pfam" id="PF02581"/>
    </source>
</evidence>
<feature type="binding site" evidence="9">
    <location>
        <position position="93"/>
    </location>
    <ligand>
        <name>Mg(2+)</name>
        <dbReference type="ChEBI" id="CHEBI:18420"/>
    </ligand>
</feature>
<evidence type="ECO:0000256" key="5">
    <source>
        <dbReference type="ARBA" id="ARBA00022977"/>
    </source>
</evidence>
<keyword evidence="4 9" id="KW-0460">Magnesium</keyword>
<evidence type="ECO:0000256" key="6">
    <source>
        <dbReference type="ARBA" id="ARBA00047334"/>
    </source>
</evidence>
<comment type="caution">
    <text evidence="13">The sequence shown here is derived from an EMBL/GenBank/DDBJ whole genome shotgun (WGS) entry which is preliminary data.</text>
</comment>
<dbReference type="EMBL" id="WKKI01000001">
    <property type="protein sequence ID" value="MRX70746.1"/>
    <property type="molecule type" value="Genomic_DNA"/>
</dbReference>
<dbReference type="HAMAP" id="MF_00097">
    <property type="entry name" value="TMP_synthase"/>
    <property type="match status" value="1"/>
</dbReference>
<dbReference type="FunFam" id="3.20.20.70:FF:000096">
    <property type="entry name" value="Thiamine-phosphate synthase"/>
    <property type="match status" value="1"/>
</dbReference>
<evidence type="ECO:0000256" key="10">
    <source>
        <dbReference type="RuleBase" id="RU003826"/>
    </source>
</evidence>
<evidence type="ECO:0000313" key="14">
    <source>
        <dbReference type="Proteomes" id="UP000448867"/>
    </source>
</evidence>
<evidence type="ECO:0000256" key="2">
    <source>
        <dbReference type="ARBA" id="ARBA00022679"/>
    </source>
</evidence>
<dbReference type="RefSeq" id="WP_154305868.1">
    <property type="nucleotide sequence ID" value="NZ_WKKI01000001.1"/>
</dbReference>
<dbReference type="SUPFAM" id="SSF51391">
    <property type="entry name" value="Thiamin phosphate synthase"/>
    <property type="match status" value="1"/>
</dbReference>
<comment type="cofactor">
    <cofactor evidence="9">
        <name>Mg(2+)</name>
        <dbReference type="ChEBI" id="CHEBI:18420"/>
    </cofactor>
    <text evidence="9">Binds 1 Mg(2+) ion per subunit.</text>
</comment>
<comment type="function">
    <text evidence="9">Condenses 4-methyl-5-(beta-hydroxyethyl)thiazole monophosphate (THZ-P) and 2-methyl-4-amino-5-hydroxymethyl pyrimidine pyrophosphate (HMP-PP) to form thiamine monophosphate (TMP).</text>
</comment>
<dbReference type="InterPro" id="IPR036206">
    <property type="entry name" value="ThiamineP_synth_sf"/>
</dbReference>
<dbReference type="OrthoDB" id="9812206at2"/>
<reference evidence="13 14" key="1">
    <citation type="submission" date="2019-11" db="EMBL/GenBank/DDBJ databases">
        <title>Bacillus lacus genome.</title>
        <authorList>
            <person name="Allen C.J."/>
            <person name="Newman J.D."/>
        </authorList>
    </citation>
    <scope>NUCLEOTIDE SEQUENCE [LARGE SCALE GENOMIC DNA]</scope>
    <source>
        <strain evidence="13 14">KCTC 33946</strain>
    </source>
</reference>
<dbReference type="InterPro" id="IPR022998">
    <property type="entry name" value="ThiamineP_synth_TenI"/>
</dbReference>
<evidence type="ECO:0000256" key="3">
    <source>
        <dbReference type="ARBA" id="ARBA00022723"/>
    </source>
</evidence>
<feature type="binding site" evidence="9">
    <location>
        <position position="130"/>
    </location>
    <ligand>
        <name>4-amino-2-methyl-5-(diphosphooxymethyl)pyrimidine</name>
        <dbReference type="ChEBI" id="CHEBI:57841"/>
    </ligand>
</feature>
<comment type="pathway">
    <text evidence="1 9 11">Cofactor biosynthesis; thiamine diphosphate biosynthesis; thiamine phosphate from 4-amino-2-methyl-5-diphosphomethylpyrimidine and 4-methyl-5-(2-phosphoethyl)-thiazole: step 1/1.</text>
</comment>
<proteinExistence type="inferred from homology"/>
<evidence type="ECO:0000313" key="13">
    <source>
        <dbReference type="EMBL" id="MRX70746.1"/>
    </source>
</evidence>